<feature type="domain" description="Fucosyltransferase N-terminal" evidence="14">
    <location>
        <begin position="72"/>
        <end position="174"/>
    </location>
</feature>
<protein>
    <recommendedName>
        <fullName evidence="12">Fucosyltransferase</fullName>
        <ecNumber evidence="12">2.4.1.-</ecNumber>
    </recommendedName>
</protein>
<evidence type="ECO:0000256" key="3">
    <source>
        <dbReference type="ARBA" id="ARBA00008919"/>
    </source>
</evidence>
<dbReference type="AlphaFoldDB" id="A0AAD5PUR3"/>
<dbReference type="GO" id="GO:0032580">
    <property type="term" value="C:Golgi cisterna membrane"/>
    <property type="evidence" value="ECO:0007669"/>
    <property type="project" value="UniProtKB-SubCell"/>
</dbReference>
<organism evidence="15 16">
    <name type="scientific">Daphnia sinensis</name>
    <dbReference type="NCBI Taxonomy" id="1820382"/>
    <lineage>
        <taxon>Eukaryota</taxon>
        <taxon>Metazoa</taxon>
        <taxon>Ecdysozoa</taxon>
        <taxon>Arthropoda</taxon>
        <taxon>Crustacea</taxon>
        <taxon>Branchiopoda</taxon>
        <taxon>Diplostraca</taxon>
        <taxon>Cladocera</taxon>
        <taxon>Anomopoda</taxon>
        <taxon>Daphniidae</taxon>
        <taxon>Daphnia</taxon>
        <taxon>Daphnia similis group</taxon>
    </lineage>
</organism>
<dbReference type="Proteomes" id="UP000820818">
    <property type="component" value="Linkage Group LG5"/>
</dbReference>
<evidence type="ECO:0000259" key="14">
    <source>
        <dbReference type="Pfam" id="PF17039"/>
    </source>
</evidence>
<dbReference type="FunFam" id="3.40.50.11660:FF:000004">
    <property type="entry name" value="Glycoprotein 3-alpha-L-fucosyltransferase A"/>
    <property type="match status" value="1"/>
</dbReference>
<feature type="domain" description="Fucosyltransferase C-terminal" evidence="13">
    <location>
        <begin position="219"/>
        <end position="388"/>
    </location>
</feature>
<keyword evidence="10 12" id="KW-0472">Membrane</keyword>
<evidence type="ECO:0000256" key="5">
    <source>
        <dbReference type="ARBA" id="ARBA00022679"/>
    </source>
</evidence>
<sequence length="404" mass="46933">MRKTAMLQLNIATFVIFVVGCLLLLIFRQTVKPETANTISNTDDSQMDLTDPMTASDIVTSTENSTNKPPLKLILLWNAMTPELSDNPFVTFNCPVKTCLFTADMSLIHLSDVVLIRIDVLEDMPLNRLPHQRFVFLHIESPISTKLSIMDNPRFRYNYFNWTMTYRRDSDIFLRDYYGSVLPHNSMKGNITFQRTKIEKELIGKEVLDNDTDLAAIIRGKSKMVAWFVSHCSTLIRREEYARQLGQYVPVDIFGNCTKECPTDCYQMLRTDYKFYLAFENSWCPDYVTEKFIRPLFFHAVPIVLGGADYSHFAPPHSYINARDFESPKELADYLILLNNNETLYASYFDWKKDYEVVRTDMSGWCDLCQLAHNDSLPAKVYPDIKQWWMLGDAACEYNSTKYF</sequence>
<dbReference type="Pfam" id="PF17039">
    <property type="entry name" value="Glyco_tran_10_N"/>
    <property type="match status" value="1"/>
</dbReference>
<dbReference type="InterPro" id="IPR038577">
    <property type="entry name" value="GT10-like_C_sf"/>
</dbReference>
<name>A0AAD5PUR3_9CRUS</name>
<comment type="subcellular location">
    <subcellularLocation>
        <location evidence="1 12">Golgi apparatus</location>
        <location evidence="1 12">Golgi stack membrane</location>
        <topology evidence="1 12">Single-pass type II membrane protein</topology>
    </subcellularLocation>
</comment>
<keyword evidence="5 12" id="KW-0808">Transferase</keyword>
<keyword evidence="8 12" id="KW-1133">Transmembrane helix</keyword>
<dbReference type="Gene3D" id="3.40.50.11660">
    <property type="entry name" value="Glycosyl transferase family 10, C-terminal domain"/>
    <property type="match status" value="1"/>
</dbReference>
<dbReference type="GO" id="GO:0008417">
    <property type="term" value="F:fucosyltransferase activity"/>
    <property type="evidence" value="ECO:0007669"/>
    <property type="project" value="InterPro"/>
</dbReference>
<dbReference type="EMBL" id="WJBH02000005">
    <property type="protein sequence ID" value="KAI9558763.1"/>
    <property type="molecule type" value="Genomic_DNA"/>
</dbReference>
<keyword evidence="6 12" id="KW-0812">Transmembrane</keyword>
<reference evidence="15 16" key="1">
    <citation type="submission" date="2022-05" db="EMBL/GenBank/DDBJ databases">
        <title>A multi-omics perspective on studying reproductive biology in Daphnia sinensis.</title>
        <authorList>
            <person name="Jia J."/>
        </authorList>
    </citation>
    <scope>NUCLEOTIDE SEQUENCE [LARGE SCALE GENOMIC DNA]</scope>
    <source>
        <strain evidence="15 16">WSL</strain>
    </source>
</reference>
<evidence type="ECO:0000313" key="16">
    <source>
        <dbReference type="Proteomes" id="UP000820818"/>
    </source>
</evidence>
<keyword evidence="7" id="KW-0735">Signal-anchor</keyword>
<keyword evidence="9 12" id="KW-0333">Golgi apparatus</keyword>
<evidence type="ECO:0000313" key="15">
    <source>
        <dbReference type="EMBL" id="KAI9558763.1"/>
    </source>
</evidence>
<comment type="pathway">
    <text evidence="2">Protein modification; protein glycosylation.</text>
</comment>
<keyword evidence="11" id="KW-0325">Glycoprotein</keyword>
<gene>
    <name evidence="15" type="ORF">GHT06_015552</name>
</gene>
<evidence type="ECO:0000256" key="7">
    <source>
        <dbReference type="ARBA" id="ARBA00022968"/>
    </source>
</evidence>
<keyword evidence="4 12" id="KW-0328">Glycosyltransferase</keyword>
<evidence type="ECO:0000256" key="1">
    <source>
        <dbReference type="ARBA" id="ARBA00004447"/>
    </source>
</evidence>
<accession>A0AAD5PUR3</accession>
<keyword evidence="16" id="KW-1185">Reference proteome</keyword>
<evidence type="ECO:0000259" key="13">
    <source>
        <dbReference type="Pfam" id="PF00852"/>
    </source>
</evidence>
<proteinExistence type="inferred from homology"/>
<evidence type="ECO:0000256" key="4">
    <source>
        <dbReference type="ARBA" id="ARBA00022676"/>
    </source>
</evidence>
<dbReference type="SUPFAM" id="SSF53756">
    <property type="entry name" value="UDP-Glycosyltransferase/glycogen phosphorylase"/>
    <property type="match status" value="1"/>
</dbReference>
<evidence type="ECO:0000256" key="11">
    <source>
        <dbReference type="ARBA" id="ARBA00023180"/>
    </source>
</evidence>
<feature type="transmembrane region" description="Helical" evidence="12">
    <location>
        <begin position="7"/>
        <end position="27"/>
    </location>
</feature>
<evidence type="ECO:0000256" key="8">
    <source>
        <dbReference type="ARBA" id="ARBA00022989"/>
    </source>
</evidence>
<dbReference type="InterPro" id="IPR001503">
    <property type="entry name" value="Glyco_trans_10"/>
</dbReference>
<dbReference type="PANTHER" id="PTHR48438">
    <property type="entry name" value="ALPHA-(1,3)-FUCOSYLTRANSFERASE C-RELATED"/>
    <property type="match status" value="1"/>
</dbReference>
<dbReference type="Pfam" id="PF00852">
    <property type="entry name" value="Glyco_transf_10"/>
    <property type="match status" value="1"/>
</dbReference>
<dbReference type="InterPro" id="IPR055270">
    <property type="entry name" value="Glyco_tran_10_C"/>
</dbReference>
<evidence type="ECO:0000256" key="9">
    <source>
        <dbReference type="ARBA" id="ARBA00023034"/>
    </source>
</evidence>
<evidence type="ECO:0000256" key="6">
    <source>
        <dbReference type="ARBA" id="ARBA00022692"/>
    </source>
</evidence>
<evidence type="ECO:0000256" key="2">
    <source>
        <dbReference type="ARBA" id="ARBA00004922"/>
    </source>
</evidence>
<evidence type="ECO:0000256" key="12">
    <source>
        <dbReference type="RuleBase" id="RU003832"/>
    </source>
</evidence>
<comment type="caution">
    <text evidence="15">The sequence shown here is derived from an EMBL/GenBank/DDBJ whole genome shotgun (WGS) entry which is preliminary data.</text>
</comment>
<evidence type="ECO:0000256" key="10">
    <source>
        <dbReference type="ARBA" id="ARBA00023136"/>
    </source>
</evidence>
<dbReference type="InterPro" id="IPR031481">
    <property type="entry name" value="Glyco_tran_10_N"/>
</dbReference>
<dbReference type="PANTHER" id="PTHR48438:SF1">
    <property type="entry name" value="ALPHA-(1,3)-FUCOSYLTRANSFERASE C-RELATED"/>
    <property type="match status" value="1"/>
</dbReference>
<dbReference type="PROSITE" id="PS51257">
    <property type="entry name" value="PROKAR_LIPOPROTEIN"/>
    <property type="match status" value="1"/>
</dbReference>
<comment type="similarity">
    <text evidence="3 12">Belongs to the glycosyltransferase 10 family.</text>
</comment>
<dbReference type="EC" id="2.4.1.-" evidence="12"/>